<feature type="compositionally biased region" description="Basic and acidic residues" evidence="2">
    <location>
        <begin position="123"/>
        <end position="149"/>
    </location>
</feature>
<feature type="compositionally biased region" description="Low complexity" evidence="2">
    <location>
        <begin position="1"/>
        <end position="40"/>
    </location>
</feature>
<feature type="region of interest" description="Disordered" evidence="2">
    <location>
        <begin position="1"/>
        <end position="262"/>
    </location>
</feature>
<feature type="compositionally biased region" description="Low complexity" evidence="2">
    <location>
        <begin position="838"/>
        <end position="851"/>
    </location>
</feature>
<feature type="region of interest" description="Disordered" evidence="2">
    <location>
        <begin position="374"/>
        <end position="426"/>
    </location>
</feature>
<feature type="region of interest" description="Disordered" evidence="2">
    <location>
        <begin position="695"/>
        <end position="851"/>
    </location>
</feature>
<accession>A0ABP1PXL7</accession>
<feature type="compositionally biased region" description="Polar residues" evidence="2">
    <location>
        <begin position="562"/>
        <end position="591"/>
    </location>
</feature>
<evidence type="ECO:0000256" key="2">
    <source>
        <dbReference type="SAM" id="MobiDB-lite"/>
    </source>
</evidence>
<sequence>MEESSTNTAAATTTNSITTPSTSNTNQRTSSSGSSSGANNMETKSINIPTNVQHAENTSSGSSIISSSISKSTEATTSQSQSGLSNTNTTTRTTQEAVENVSGINKSSVGSLPNENVNSSEKAIVHRGENGECDSKFLTKNTAESEKSGKSSGDSDNQSQPNITNAKPIDLAKGSTNPLLLSDHQAAPDSSSTSTTTITSSTAPEKVLCAESDSTSSLSKSTRTHSASEDCVQEVDPKGAFNCSSSSSTSAKPPVPNFRVEGSGAGDSSITVAVASLSSAVSASVTLHSSGGGRAGSTGGSNSLENGEQPGSSSGPVSIQSSEEMRLSLVSWYSEPGDDPSRLIEGCCSALNTYRHEGEIAEEVVGDRDICGSSNSMGQEAVSSVTNSPACKSESEEKENKTPEPCGNIDKMKSAEEEDDTNGTLSKKEFIYLSSNDNAKKADSDSNNTNITSICNQEDSKCQALVNKVGDSESVSGSVAKTNASNLVKPGADASKSIKQPNPSSHKSKAHVHMSDHKQSSGSSLSHSTPSTGGGHTSRCLQEGSGRSAKPECPRCSRRSKSGTTTPASGSQVSRTRTPASRRVVQSSKSSTEIKKPIKSILKHDSRGSAGSGSGSDKQSSMDSLGSSGDIGVTPIHLLRGRIPNALMTRSDSGTRARFNFTAGTPETPTGVPEDKVVSKLKRIEKYATLRVRKSMKPRPLDLSDSEAQSNDVHNGVHSSGGRTGVPGVPNELMSKSMSYLEKSSSNRVHISSTQGHPYGESHSQSSTLKRQGSLRLKKPSTPQWEPTGTKTSKLRLQKMQAATGKSSSGGGGASSGSANSGSAHSGSGDSLHYLPHSANTTSASGSSYGSRSVHLIGAHSAPTTSHSRMTSTVAAAAKEKHMGAKIFSKLSSALGQTASSNQKRIRQERGVQTEGLATAATHDLTNIVRVSLSPIPAVESGAETSEQIKNLERLCNRYRNQAMKIQSDFEQSEYKKVELMKQLEENQVESNEMIDFLQAEKSTLAESLTEVEVEAKKWKDEIEALKKDYQSRCSSLVRLSEQHKQEALKSQALLHRLESQSTSAISQLSHQIADGAQGIYTTRQRVHTLTESLLKTYRVPPELLASLETNQAIKETDLSCSLLLPLITSLSAAFPMVPMDSKVTKSYATTGNSTTPSSSNATLGHSISPPSTSDSGVASITVKVDELTHKMFANQCTSLTLTESTSLQSLNQAILEREAAEKSGLDDIMKPFSLFEGVSPDADQLSLRKEITELNAAIAKLLHVVKIILINSDKKVSSVASSILQCLKSIEDDKVGNMAEIAQVQKSLEAWSEKGMSEKESSSNSTSSSNGSPPCKTTVASTSVGGSPPTYLVGNGHAHV</sequence>
<feature type="compositionally biased region" description="Polar residues" evidence="2">
    <location>
        <begin position="781"/>
        <end position="792"/>
    </location>
</feature>
<feature type="region of interest" description="Disordered" evidence="2">
    <location>
        <begin position="1148"/>
        <end position="1177"/>
    </location>
</feature>
<feature type="compositionally biased region" description="Low complexity" evidence="2">
    <location>
        <begin position="520"/>
        <end position="531"/>
    </location>
</feature>
<feature type="region of interest" description="Disordered" evidence="2">
    <location>
        <begin position="470"/>
        <end position="629"/>
    </location>
</feature>
<dbReference type="EMBL" id="CAXLJM020000015">
    <property type="protein sequence ID" value="CAL8081712.1"/>
    <property type="molecule type" value="Genomic_DNA"/>
</dbReference>
<feature type="compositionally biased region" description="Polar residues" evidence="2">
    <location>
        <begin position="747"/>
        <end position="771"/>
    </location>
</feature>
<feature type="compositionally biased region" description="Polar residues" evidence="2">
    <location>
        <begin position="41"/>
        <end position="57"/>
    </location>
</feature>
<comment type="caution">
    <text evidence="3">The sequence shown here is derived from an EMBL/GenBank/DDBJ whole genome shotgun (WGS) entry which is preliminary data.</text>
</comment>
<feature type="compositionally biased region" description="Low complexity" evidence="2">
    <location>
        <begin position="309"/>
        <end position="322"/>
    </location>
</feature>
<feature type="compositionally biased region" description="Low complexity" evidence="2">
    <location>
        <begin position="615"/>
        <end position="624"/>
    </location>
</feature>
<feature type="compositionally biased region" description="Low complexity" evidence="2">
    <location>
        <begin position="212"/>
        <end position="225"/>
    </location>
</feature>
<feature type="compositionally biased region" description="Low complexity" evidence="2">
    <location>
        <begin position="816"/>
        <end position="831"/>
    </location>
</feature>
<keyword evidence="4" id="KW-1185">Reference proteome</keyword>
<feature type="compositionally biased region" description="Low complexity" evidence="2">
    <location>
        <begin position="1149"/>
        <end position="1163"/>
    </location>
</feature>
<evidence type="ECO:0000256" key="1">
    <source>
        <dbReference type="SAM" id="Coils"/>
    </source>
</evidence>
<feature type="compositionally biased region" description="Polar residues" evidence="2">
    <location>
        <begin position="1164"/>
        <end position="1177"/>
    </location>
</feature>
<feature type="region of interest" description="Disordered" evidence="2">
    <location>
        <begin position="286"/>
        <end position="322"/>
    </location>
</feature>
<name>A0ABP1PXL7_9HEXA</name>
<evidence type="ECO:0000313" key="4">
    <source>
        <dbReference type="Proteomes" id="UP001642540"/>
    </source>
</evidence>
<feature type="compositionally biased region" description="Basic and acidic residues" evidence="2">
    <location>
        <begin position="393"/>
        <end position="402"/>
    </location>
</feature>
<feature type="compositionally biased region" description="Low complexity" evidence="2">
    <location>
        <begin position="190"/>
        <end position="202"/>
    </location>
</feature>
<keyword evidence="1" id="KW-0175">Coiled coil</keyword>
<feature type="compositionally biased region" description="Polar residues" evidence="2">
    <location>
        <begin position="374"/>
        <end position="390"/>
    </location>
</feature>
<feature type="coiled-coil region" evidence="1">
    <location>
        <begin position="942"/>
        <end position="1029"/>
    </location>
</feature>
<reference evidence="3 4" key="1">
    <citation type="submission" date="2024-08" db="EMBL/GenBank/DDBJ databases">
        <authorList>
            <person name="Cucini C."/>
            <person name="Frati F."/>
        </authorList>
    </citation>
    <scope>NUCLEOTIDE SEQUENCE [LARGE SCALE GENOMIC DNA]</scope>
</reference>
<protein>
    <submittedName>
        <fullName evidence="3">Uncharacterized protein</fullName>
    </submittedName>
</protein>
<proteinExistence type="predicted"/>
<evidence type="ECO:0000313" key="3">
    <source>
        <dbReference type="EMBL" id="CAL8081712.1"/>
    </source>
</evidence>
<feature type="compositionally biased region" description="Low complexity" evidence="2">
    <location>
        <begin position="58"/>
        <end position="78"/>
    </location>
</feature>
<feature type="region of interest" description="Disordered" evidence="2">
    <location>
        <begin position="1313"/>
        <end position="1361"/>
    </location>
</feature>
<feature type="compositionally biased region" description="Polar residues" evidence="2">
    <location>
        <begin position="473"/>
        <end position="486"/>
    </location>
</feature>
<gene>
    <name evidence="3" type="ORF">ODALV1_LOCUS4999</name>
</gene>
<organism evidence="3 4">
    <name type="scientific">Orchesella dallaii</name>
    <dbReference type="NCBI Taxonomy" id="48710"/>
    <lineage>
        <taxon>Eukaryota</taxon>
        <taxon>Metazoa</taxon>
        <taxon>Ecdysozoa</taxon>
        <taxon>Arthropoda</taxon>
        <taxon>Hexapoda</taxon>
        <taxon>Collembola</taxon>
        <taxon>Entomobryomorpha</taxon>
        <taxon>Entomobryoidea</taxon>
        <taxon>Orchesellidae</taxon>
        <taxon>Orchesellinae</taxon>
        <taxon>Orchesella</taxon>
    </lineage>
</organism>
<feature type="compositionally biased region" description="Basic and acidic residues" evidence="2">
    <location>
        <begin position="1313"/>
        <end position="1322"/>
    </location>
</feature>
<feature type="compositionally biased region" description="Low complexity" evidence="2">
    <location>
        <begin position="1323"/>
        <end position="1333"/>
    </location>
</feature>
<feature type="compositionally biased region" description="Low complexity" evidence="2">
    <location>
        <begin position="733"/>
        <end position="746"/>
    </location>
</feature>
<feature type="compositionally biased region" description="Basic and acidic residues" evidence="2">
    <location>
        <begin position="592"/>
        <end position="607"/>
    </location>
</feature>
<feature type="compositionally biased region" description="Polar residues" evidence="2">
    <location>
        <begin position="102"/>
        <end position="121"/>
    </location>
</feature>
<feature type="compositionally biased region" description="Gly residues" evidence="2">
    <location>
        <begin position="290"/>
        <end position="299"/>
    </location>
</feature>
<dbReference type="Proteomes" id="UP001642540">
    <property type="component" value="Unassembled WGS sequence"/>
</dbReference>